<proteinExistence type="predicted"/>
<name>A0ABC8JSL2_ERUVS</name>
<dbReference type="Proteomes" id="UP001642260">
    <property type="component" value="Unassembled WGS sequence"/>
</dbReference>
<evidence type="ECO:0000313" key="2">
    <source>
        <dbReference type="Proteomes" id="UP001642260"/>
    </source>
</evidence>
<keyword evidence="2" id="KW-1185">Reference proteome</keyword>
<gene>
    <name evidence="1" type="ORF">ERUC_LOCUS14301</name>
</gene>
<organism evidence="1 2">
    <name type="scientific">Eruca vesicaria subsp. sativa</name>
    <name type="common">Garden rocket</name>
    <name type="synonym">Eruca sativa</name>
    <dbReference type="NCBI Taxonomy" id="29727"/>
    <lineage>
        <taxon>Eukaryota</taxon>
        <taxon>Viridiplantae</taxon>
        <taxon>Streptophyta</taxon>
        <taxon>Embryophyta</taxon>
        <taxon>Tracheophyta</taxon>
        <taxon>Spermatophyta</taxon>
        <taxon>Magnoliopsida</taxon>
        <taxon>eudicotyledons</taxon>
        <taxon>Gunneridae</taxon>
        <taxon>Pentapetalae</taxon>
        <taxon>rosids</taxon>
        <taxon>malvids</taxon>
        <taxon>Brassicales</taxon>
        <taxon>Brassicaceae</taxon>
        <taxon>Brassiceae</taxon>
        <taxon>Eruca</taxon>
    </lineage>
</organism>
<dbReference type="PANTHER" id="PTHR37745:SF1">
    <property type="entry name" value="EXPRESSED PROTEIN"/>
    <property type="match status" value="1"/>
</dbReference>
<sequence length="138" mass="15429">MNRTRHLYIRKKETAVFKMYAVHSGDEPGALDGNARIMHRLVGYKSFLMEQDIVYGVREDLDGGDMRFSVLHQVQQELTQLRTELGSLEGKIGKISQEMLGSVSGDLFEKLNKIRSIGDVGVKASSNDILVGDNHLAH</sequence>
<protein>
    <submittedName>
        <fullName evidence="1">Uncharacterized protein</fullName>
    </submittedName>
</protein>
<accession>A0ABC8JSL2</accession>
<dbReference type="PANTHER" id="PTHR37745">
    <property type="entry name" value="EXPRESSED PROTEIN"/>
    <property type="match status" value="1"/>
</dbReference>
<reference evidence="1 2" key="1">
    <citation type="submission" date="2022-03" db="EMBL/GenBank/DDBJ databases">
        <authorList>
            <person name="Macdonald S."/>
            <person name="Ahmed S."/>
            <person name="Newling K."/>
        </authorList>
    </citation>
    <scope>NUCLEOTIDE SEQUENCE [LARGE SCALE GENOMIC DNA]</scope>
</reference>
<dbReference type="EMBL" id="CAKOAT010134043">
    <property type="protein sequence ID" value="CAH8337284.1"/>
    <property type="molecule type" value="Genomic_DNA"/>
</dbReference>
<dbReference type="AlphaFoldDB" id="A0ABC8JSL2"/>
<evidence type="ECO:0000313" key="1">
    <source>
        <dbReference type="EMBL" id="CAH8337284.1"/>
    </source>
</evidence>
<comment type="caution">
    <text evidence="1">The sequence shown here is derived from an EMBL/GenBank/DDBJ whole genome shotgun (WGS) entry which is preliminary data.</text>
</comment>